<dbReference type="Pfam" id="PF06962">
    <property type="entry name" value="rRNA_methylase"/>
    <property type="match status" value="1"/>
</dbReference>
<name>A0AB37HGN0_9BACI</name>
<dbReference type="AlphaFoldDB" id="A0AB37HGN0"/>
<sequence length="190" mass="21196">MKLQKILDFSHTLLKKAISPNDIVVDATVGNGHDTEFLAKLVGQNGHVYGFDIQEEALMHARDYLDKANLLTNITLFNKGHETIKDTIPSHHFGKISAAIFNLGYLPGGDKQIVTHSSTTIAAVEQLLEIMSPEAMIVVVIYHGHPEGAIEKDEVMNFVKSIDQKKAHVLKYEFINQINNPPFIIAIEKR</sequence>
<reference evidence="1 2" key="1">
    <citation type="submission" date="2020-12" db="EMBL/GenBank/DDBJ databases">
        <title>Taxonomic evaluation of the Bacillus sporothermodurans group of bacteria based on whole genome sequences.</title>
        <authorList>
            <person name="Fiedler G."/>
            <person name="Herbstmann A.-D."/>
            <person name="Doll E."/>
            <person name="Wenning M."/>
            <person name="Brinks E."/>
            <person name="Kabisch J."/>
            <person name="Breitenwieser F."/>
            <person name="Lappann M."/>
            <person name="Boehnlein C."/>
            <person name="Franz C."/>
        </authorList>
    </citation>
    <scope>NUCLEOTIDE SEQUENCE [LARGE SCALE GENOMIC DNA]</scope>
    <source>
        <strain evidence="1 2">DSM 10599</strain>
    </source>
</reference>
<dbReference type="RefSeq" id="WP_107920710.1">
    <property type="nucleotide sequence ID" value="NZ_CP066701.1"/>
</dbReference>
<gene>
    <name evidence="1" type="ORF">JGZ69_13630</name>
</gene>
<organism evidence="1 2">
    <name type="scientific">Heyndrickxia sporothermodurans</name>
    <dbReference type="NCBI Taxonomy" id="46224"/>
    <lineage>
        <taxon>Bacteria</taxon>
        <taxon>Bacillati</taxon>
        <taxon>Bacillota</taxon>
        <taxon>Bacilli</taxon>
        <taxon>Bacillales</taxon>
        <taxon>Bacillaceae</taxon>
        <taxon>Heyndrickxia</taxon>
    </lineage>
</organism>
<accession>A0AB37HGN0</accession>
<keyword evidence="1" id="KW-0489">Methyltransferase</keyword>
<dbReference type="Gene3D" id="3.40.50.150">
    <property type="entry name" value="Vaccinia Virus protein VP39"/>
    <property type="match status" value="1"/>
</dbReference>
<dbReference type="InterPro" id="IPR029063">
    <property type="entry name" value="SAM-dependent_MTases_sf"/>
</dbReference>
<dbReference type="PANTHER" id="PTHR35276:SF1">
    <property type="entry name" value="TRNA (MNM(5)S(2)U34)-METHYLTRANSFERASE, CHLOROPLASTIC"/>
    <property type="match status" value="1"/>
</dbReference>
<keyword evidence="1" id="KW-0808">Transferase</keyword>
<dbReference type="InterPro" id="IPR010719">
    <property type="entry name" value="MnmM_MeTrfase"/>
</dbReference>
<protein>
    <submittedName>
        <fullName evidence="1">Methyltransferase domain-containing protein</fullName>
    </submittedName>
</protein>
<dbReference type="SUPFAM" id="SSF53335">
    <property type="entry name" value="S-adenosyl-L-methionine-dependent methyltransferases"/>
    <property type="match status" value="1"/>
</dbReference>
<proteinExistence type="predicted"/>
<dbReference type="PANTHER" id="PTHR35276">
    <property type="entry name" value="S-ADENOSYL-L-METHIONINE-DEPENDENT METHYLTRANSFERASES SUPERFAMILY PROTEIN"/>
    <property type="match status" value="1"/>
</dbReference>
<evidence type="ECO:0000313" key="1">
    <source>
        <dbReference type="EMBL" id="QQX23878.1"/>
    </source>
</evidence>
<dbReference type="GO" id="GO:0008168">
    <property type="term" value="F:methyltransferase activity"/>
    <property type="evidence" value="ECO:0007669"/>
    <property type="project" value="UniProtKB-KW"/>
</dbReference>
<dbReference type="Proteomes" id="UP000595512">
    <property type="component" value="Chromosome"/>
</dbReference>
<dbReference type="GO" id="GO:0032259">
    <property type="term" value="P:methylation"/>
    <property type="evidence" value="ECO:0007669"/>
    <property type="project" value="UniProtKB-KW"/>
</dbReference>
<dbReference type="EMBL" id="CP066701">
    <property type="protein sequence ID" value="QQX23878.1"/>
    <property type="molecule type" value="Genomic_DNA"/>
</dbReference>
<evidence type="ECO:0000313" key="2">
    <source>
        <dbReference type="Proteomes" id="UP000595512"/>
    </source>
</evidence>
<dbReference type="KEGG" id="hspo:JGZ69_13630"/>